<gene>
    <name evidence="1" type="ORF">LCGC14_1746880</name>
</gene>
<dbReference type="AlphaFoldDB" id="A0A0F9HSD6"/>
<reference evidence="1" key="1">
    <citation type="journal article" date="2015" name="Nature">
        <title>Complex archaea that bridge the gap between prokaryotes and eukaryotes.</title>
        <authorList>
            <person name="Spang A."/>
            <person name="Saw J.H."/>
            <person name="Jorgensen S.L."/>
            <person name="Zaremba-Niedzwiedzka K."/>
            <person name="Martijn J."/>
            <person name="Lind A.E."/>
            <person name="van Eijk R."/>
            <person name="Schleper C."/>
            <person name="Guy L."/>
            <person name="Ettema T.J."/>
        </authorList>
    </citation>
    <scope>NUCLEOTIDE SEQUENCE</scope>
</reference>
<name>A0A0F9HSD6_9ZZZZ</name>
<organism evidence="1">
    <name type="scientific">marine sediment metagenome</name>
    <dbReference type="NCBI Taxonomy" id="412755"/>
    <lineage>
        <taxon>unclassified sequences</taxon>
        <taxon>metagenomes</taxon>
        <taxon>ecological metagenomes</taxon>
    </lineage>
</organism>
<protein>
    <submittedName>
        <fullName evidence="1">Uncharacterized protein</fullName>
    </submittedName>
</protein>
<dbReference type="EMBL" id="LAZR01016065">
    <property type="protein sequence ID" value="KKM06152.1"/>
    <property type="molecule type" value="Genomic_DNA"/>
</dbReference>
<evidence type="ECO:0000313" key="1">
    <source>
        <dbReference type="EMBL" id="KKM06152.1"/>
    </source>
</evidence>
<sequence length="78" mass="8612">MADERKIAWFVACEESAMPKGLVHVQTKEGADESIPPQVIIAATLEFDMATMEPEEEATVTITRTFMTDAEIEALPDL</sequence>
<proteinExistence type="predicted"/>
<accession>A0A0F9HSD6</accession>
<comment type="caution">
    <text evidence="1">The sequence shown here is derived from an EMBL/GenBank/DDBJ whole genome shotgun (WGS) entry which is preliminary data.</text>
</comment>